<comment type="caution">
    <text evidence="2">The sequence shown here is derived from an EMBL/GenBank/DDBJ whole genome shotgun (WGS) entry which is preliminary data.</text>
</comment>
<sequence>MASGHNSYQEFVVNDGKEGSFGQPERYRTVQGRVGPSFELQYRRGTLVTSYRFGWLGDRGEPTLSVICLFGVLAVHVLPCVGIVVALARATCISLNHFTNGLKRQDVHDSSIAATLPALSRRGSAGTPYGILHLLLTVK</sequence>
<dbReference type="Proteomes" id="UP001063166">
    <property type="component" value="Unassembled WGS sequence"/>
</dbReference>
<evidence type="ECO:0000256" key="1">
    <source>
        <dbReference type="SAM" id="Phobius"/>
    </source>
</evidence>
<reference evidence="2" key="1">
    <citation type="submission" date="2022-07" db="EMBL/GenBank/DDBJ databases">
        <title>The genome of Lyophyllum shimeji provides insight into the initial evolution of ectomycorrhizal fungal genome.</title>
        <authorList>
            <person name="Kobayashi Y."/>
            <person name="Shibata T."/>
            <person name="Hirakawa H."/>
            <person name="Shigenobu S."/>
            <person name="Nishiyama T."/>
            <person name="Yamada A."/>
            <person name="Hasebe M."/>
            <person name="Kawaguchi M."/>
        </authorList>
    </citation>
    <scope>NUCLEOTIDE SEQUENCE</scope>
    <source>
        <strain evidence="2">AT787</strain>
    </source>
</reference>
<gene>
    <name evidence="2" type="ORF">LshimejAT787_0200320</name>
</gene>
<keyword evidence="1" id="KW-0472">Membrane</keyword>
<evidence type="ECO:0000313" key="3">
    <source>
        <dbReference type="Proteomes" id="UP001063166"/>
    </source>
</evidence>
<dbReference type="AlphaFoldDB" id="A0A9P3UIN9"/>
<evidence type="ECO:0000313" key="2">
    <source>
        <dbReference type="EMBL" id="GLB34467.1"/>
    </source>
</evidence>
<proteinExistence type="predicted"/>
<keyword evidence="1" id="KW-0812">Transmembrane</keyword>
<feature type="transmembrane region" description="Helical" evidence="1">
    <location>
        <begin position="64"/>
        <end position="88"/>
    </location>
</feature>
<protein>
    <submittedName>
        <fullName evidence="2">Uncharacterized protein</fullName>
    </submittedName>
</protein>
<name>A0A9P3UIN9_LYOSH</name>
<dbReference type="EMBL" id="BRPK01000002">
    <property type="protein sequence ID" value="GLB34467.1"/>
    <property type="molecule type" value="Genomic_DNA"/>
</dbReference>
<keyword evidence="3" id="KW-1185">Reference proteome</keyword>
<organism evidence="2 3">
    <name type="scientific">Lyophyllum shimeji</name>
    <name type="common">Hon-shimeji</name>
    <name type="synonym">Tricholoma shimeji</name>
    <dbReference type="NCBI Taxonomy" id="47721"/>
    <lineage>
        <taxon>Eukaryota</taxon>
        <taxon>Fungi</taxon>
        <taxon>Dikarya</taxon>
        <taxon>Basidiomycota</taxon>
        <taxon>Agaricomycotina</taxon>
        <taxon>Agaricomycetes</taxon>
        <taxon>Agaricomycetidae</taxon>
        <taxon>Agaricales</taxon>
        <taxon>Tricholomatineae</taxon>
        <taxon>Lyophyllaceae</taxon>
        <taxon>Lyophyllum</taxon>
    </lineage>
</organism>
<accession>A0A9P3UIN9</accession>
<keyword evidence="1" id="KW-1133">Transmembrane helix</keyword>